<keyword evidence="3" id="KW-0862">Zinc</keyword>
<keyword evidence="2" id="KW-0479">Metal-binding</keyword>
<dbReference type="RefSeq" id="WP_122170980.1">
    <property type="nucleotide sequence ID" value="NZ_LR025743.1"/>
</dbReference>
<dbReference type="GO" id="GO:0004812">
    <property type="term" value="F:aminoacyl-tRNA ligase activity"/>
    <property type="evidence" value="ECO:0007669"/>
    <property type="project" value="InterPro"/>
</dbReference>
<dbReference type="Proteomes" id="UP000268684">
    <property type="component" value="Chromosome II"/>
</dbReference>
<dbReference type="GO" id="GO:0005524">
    <property type="term" value="F:ATP binding"/>
    <property type="evidence" value="ECO:0007669"/>
    <property type="project" value="InterPro"/>
</dbReference>
<keyword evidence="6" id="KW-1185">Reference proteome</keyword>
<dbReference type="PANTHER" id="PTHR43462">
    <property type="entry name" value="ALANYL-TRNA EDITING PROTEIN"/>
    <property type="match status" value="1"/>
</dbReference>
<sequence length="226" mass="25251">MTKKVFWDDPYRTTLDTVVSHVDGDRVRVDATIFFAFSGGQESDAGSLGAYPVISAEKRGLDIVYTLPRDHALRVGDSVTWRIDWARRYRLMRLHFAAEMVLQLVYRLRPGIERIGAHIAQDKARIDFASDTNLSPLFPEIESAAADLSKRDLRIVTDFSDVDAQRRFWTVDGFATMACGGTHPASTGEIGMLTLKRKNTGKGKERIEVMLLDPPVAGRHSGERVA</sequence>
<protein>
    <submittedName>
        <fullName evidence="5">Alanine--tRNA ligase,alanyl-tRNA synthetase,Alanyl-tRNA synthetase,alanine--tRNA ligase</fullName>
    </submittedName>
</protein>
<feature type="domain" description="Threonyl/alanyl tRNA synthetase SAD" evidence="4">
    <location>
        <begin position="166"/>
        <end position="208"/>
    </location>
</feature>
<organism evidence="5 6">
    <name type="scientific">Burkholderia stabilis</name>
    <dbReference type="NCBI Taxonomy" id="95485"/>
    <lineage>
        <taxon>Bacteria</taxon>
        <taxon>Pseudomonadati</taxon>
        <taxon>Pseudomonadota</taxon>
        <taxon>Betaproteobacteria</taxon>
        <taxon>Burkholderiales</taxon>
        <taxon>Burkholderiaceae</taxon>
        <taxon>Burkholderia</taxon>
        <taxon>Burkholderia cepacia complex</taxon>
    </lineage>
</organism>
<keyword evidence="5" id="KW-0436">Ligase</keyword>
<dbReference type="SMART" id="SM00863">
    <property type="entry name" value="tRNA_SAD"/>
    <property type="match status" value="1"/>
</dbReference>
<dbReference type="InterPro" id="IPR018163">
    <property type="entry name" value="Thr/Ala-tRNA-synth_IIc_edit"/>
</dbReference>
<evidence type="ECO:0000259" key="4">
    <source>
        <dbReference type="SMART" id="SM00863"/>
    </source>
</evidence>
<dbReference type="GeneID" id="71058193"/>
<proteinExistence type="predicted"/>
<reference evidence="5 6" key="1">
    <citation type="submission" date="2017-11" db="EMBL/GenBank/DDBJ databases">
        <authorList>
            <person name="Seth-Smith MB H."/>
        </authorList>
    </citation>
    <scope>NUCLEOTIDE SEQUENCE [LARGE SCALE GENOMIC DNA]</scope>
    <source>
        <strain evidence="5">E</strain>
    </source>
</reference>
<evidence type="ECO:0000313" key="6">
    <source>
        <dbReference type="Proteomes" id="UP000268684"/>
    </source>
</evidence>
<evidence type="ECO:0000256" key="1">
    <source>
        <dbReference type="ARBA" id="ARBA00001947"/>
    </source>
</evidence>
<gene>
    <name evidence="5" type="primary">alaS_3</name>
    <name evidence="5" type="ORF">BSTAB16_5775</name>
</gene>
<dbReference type="EMBL" id="LR025743">
    <property type="protein sequence ID" value="VBB15579.1"/>
    <property type="molecule type" value="Genomic_DNA"/>
</dbReference>
<dbReference type="Pfam" id="PF07973">
    <property type="entry name" value="tRNA_SAD"/>
    <property type="match status" value="1"/>
</dbReference>
<evidence type="ECO:0000256" key="3">
    <source>
        <dbReference type="ARBA" id="ARBA00022833"/>
    </source>
</evidence>
<evidence type="ECO:0000256" key="2">
    <source>
        <dbReference type="ARBA" id="ARBA00022723"/>
    </source>
</evidence>
<dbReference type="GO" id="GO:0043039">
    <property type="term" value="P:tRNA aminoacylation"/>
    <property type="evidence" value="ECO:0007669"/>
    <property type="project" value="InterPro"/>
</dbReference>
<dbReference type="AlphaFoldDB" id="A0AAJ5NH36"/>
<dbReference type="PANTHER" id="PTHR43462:SF1">
    <property type="entry name" value="ALANYL-TRNA EDITING PROTEIN AARSD1"/>
    <property type="match status" value="1"/>
</dbReference>
<comment type="cofactor">
    <cofactor evidence="1">
        <name>Zn(2+)</name>
        <dbReference type="ChEBI" id="CHEBI:29105"/>
    </cofactor>
</comment>
<dbReference type="SUPFAM" id="SSF50447">
    <property type="entry name" value="Translation proteins"/>
    <property type="match status" value="1"/>
</dbReference>
<dbReference type="Gene3D" id="3.30.980.10">
    <property type="entry name" value="Threonyl-trna Synthetase, Chain A, domain 2"/>
    <property type="match status" value="1"/>
</dbReference>
<dbReference type="InterPro" id="IPR012947">
    <property type="entry name" value="tRNA_SAD"/>
</dbReference>
<accession>A0AAJ5NH36</accession>
<dbReference type="InterPro" id="IPR009000">
    <property type="entry name" value="Transl_B-barrel_sf"/>
</dbReference>
<dbReference type="SUPFAM" id="SSF55186">
    <property type="entry name" value="ThrRS/AlaRS common domain"/>
    <property type="match status" value="1"/>
</dbReference>
<evidence type="ECO:0000313" key="5">
    <source>
        <dbReference type="EMBL" id="VBB15579.1"/>
    </source>
</evidence>
<dbReference type="InterPro" id="IPR051335">
    <property type="entry name" value="Alanyl-tRNA_Editing_Enzymes"/>
</dbReference>
<dbReference type="GO" id="GO:0046872">
    <property type="term" value="F:metal ion binding"/>
    <property type="evidence" value="ECO:0007669"/>
    <property type="project" value="UniProtKB-KW"/>
</dbReference>
<name>A0AAJ5NH36_9BURK</name>
<dbReference type="GO" id="GO:0002161">
    <property type="term" value="F:aminoacyl-tRNA deacylase activity"/>
    <property type="evidence" value="ECO:0007669"/>
    <property type="project" value="UniProtKB-ARBA"/>
</dbReference>
<dbReference type="Gene3D" id="2.40.30.130">
    <property type="match status" value="1"/>
</dbReference>